<accession>A0ACB9TM64</accession>
<comment type="caution">
    <text evidence="1">The sequence shown here is derived from an EMBL/GenBank/DDBJ whole genome shotgun (WGS) entry which is preliminary data.</text>
</comment>
<evidence type="ECO:0000313" key="1">
    <source>
        <dbReference type="EMBL" id="KAI4467852.1"/>
    </source>
</evidence>
<reference evidence="1" key="1">
    <citation type="submission" date="2022-04" db="EMBL/GenBank/DDBJ databases">
        <title>Chromosome-scale genome assembly of Holotrichia oblita Faldermann.</title>
        <authorList>
            <person name="Rongchong L."/>
        </authorList>
    </citation>
    <scope>NUCLEOTIDE SEQUENCE</scope>
    <source>
        <strain evidence="1">81SQS9</strain>
    </source>
</reference>
<gene>
    <name evidence="1" type="ORF">MML48_2g00014220</name>
</gene>
<keyword evidence="2" id="KW-1185">Reference proteome</keyword>
<dbReference type="Proteomes" id="UP001056778">
    <property type="component" value="Chromosome 2"/>
</dbReference>
<proteinExistence type="predicted"/>
<name>A0ACB9TM64_HOLOL</name>
<protein>
    <submittedName>
        <fullName evidence="1">Uncharacterized protein</fullName>
    </submittedName>
</protein>
<sequence length="186" mass="22054">MDNVGKADKLDTVISMLREATVDIHQMREEQETYKELGILRKENEGVRKENARIKEEYALIKTNMEVLKERLVFLEKEKRKLNVVLTGIDIDFYQPEDLKSKMEEFIEHKLKVKTSVKTAIKLGSRTCLISFNQLDDKIKILKNKSKLRYIKKARIYMNEDYTLQERETQKQLRIIAKEEREGENS</sequence>
<organism evidence="1 2">
    <name type="scientific">Holotrichia oblita</name>
    <name type="common">Chafer beetle</name>
    <dbReference type="NCBI Taxonomy" id="644536"/>
    <lineage>
        <taxon>Eukaryota</taxon>
        <taxon>Metazoa</taxon>
        <taxon>Ecdysozoa</taxon>
        <taxon>Arthropoda</taxon>
        <taxon>Hexapoda</taxon>
        <taxon>Insecta</taxon>
        <taxon>Pterygota</taxon>
        <taxon>Neoptera</taxon>
        <taxon>Endopterygota</taxon>
        <taxon>Coleoptera</taxon>
        <taxon>Polyphaga</taxon>
        <taxon>Scarabaeiformia</taxon>
        <taxon>Scarabaeidae</taxon>
        <taxon>Melolonthinae</taxon>
        <taxon>Holotrichia</taxon>
    </lineage>
</organism>
<evidence type="ECO:0000313" key="2">
    <source>
        <dbReference type="Proteomes" id="UP001056778"/>
    </source>
</evidence>
<dbReference type="EMBL" id="CM043016">
    <property type="protein sequence ID" value="KAI4467852.1"/>
    <property type="molecule type" value="Genomic_DNA"/>
</dbReference>